<dbReference type="SUPFAM" id="SSF46785">
    <property type="entry name" value="Winged helix' DNA-binding domain"/>
    <property type="match status" value="1"/>
</dbReference>
<evidence type="ECO:0000313" key="3">
    <source>
        <dbReference type="Proteomes" id="UP000028059"/>
    </source>
</evidence>
<organism evidence="2 3">
    <name type="scientific">Marine Group I thaumarchaeote SCGC AAA799-N04</name>
    <dbReference type="NCBI Taxonomy" id="1502293"/>
    <lineage>
        <taxon>Archaea</taxon>
        <taxon>Nitrososphaerota</taxon>
        <taxon>Marine Group I</taxon>
    </lineage>
</organism>
<dbReference type="PATRIC" id="fig|1502293.3.peg.605"/>
<name>A0A081RNP6_9ARCH</name>
<evidence type="ECO:0000313" key="2">
    <source>
        <dbReference type="EMBL" id="KEQ56819.1"/>
    </source>
</evidence>
<protein>
    <submittedName>
        <fullName evidence="2">Transcriptional regulator protein</fullName>
    </submittedName>
</protein>
<dbReference type="InterPro" id="IPR036390">
    <property type="entry name" value="WH_DNA-bd_sf"/>
</dbReference>
<comment type="caution">
    <text evidence="2">The sequence shown here is derived from an EMBL/GenBank/DDBJ whole genome shotgun (WGS) entry which is preliminary data.</text>
</comment>
<accession>A0A081RNP6</accession>
<sequence length="297" mass="33075">MGKGYSEEEIREKLILVLDDSESGMSGVEISEQMKVNRVTMTKYLKVFAAEGLVRQKNIGNVTLWFLEPGQESFNFPDDYFKVAPLFLDHLVKGKEDQVYSLIRNSLHSGATVYRLIVEVINPAIDAVKELFDEGKIGTAEQNLLRTTISKSLQILNQIPIVPDSKKNIIVISADFQSSLIAEAASTAFHSDGWKVSHLGDMSSAINVLFDLDFQKLVSKIWKQKPGVLVVLVFSQTGEGLNFFADAIGPIKSKSGKRMKLILCGDATKKAKSESDLVTQKLDEIIQWSQTVYQNLK</sequence>
<dbReference type="EMBL" id="JOKN01000008">
    <property type="protein sequence ID" value="KEQ56819.1"/>
    <property type="molecule type" value="Genomic_DNA"/>
</dbReference>
<dbReference type="InterPro" id="IPR003759">
    <property type="entry name" value="Cbl-bd_cap"/>
</dbReference>
<proteinExistence type="predicted"/>
<reference evidence="2 3" key="1">
    <citation type="submission" date="2014-06" db="EMBL/GenBank/DDBJ databases">
        <authorList>
            <person name="Ngugi D.K."/>
            <person name="Blom J."/>
            <person name="Alam I."/>
            <person name="Rashid M."/>
            <person name="Ba Alawi W."/>
            <person name="Zhang G."/>
            <person name="Hikmawan T."/>
            <person name="Guan Y."/>
            <person name="Antunes A."/>
            <person name="Siam R."/>
            <person name="ElDorry H."/>
            <person name="Bajic V."/>
            <person name="Stingl U."/>
        </authorList>
    </citation>
    <scope>NUCLEOTIDE SEQUENCE [LARGE SCALE GENOMIC DNA]</scope>
    <source>
        <strain evidence="2">SCGC AAA799-N04</strain>
    </source>
</reference>
<gene>
    <name evidence="2" type="ORF">AAA799N04_00638</name>
</gene>
<keyword evidence="3" id="KW-1185">Reference proteome</keyword>
<dbReference type="Proteomes" id="UP000028059">
    <property type="component" value="Unassembled WGS sequence"/>
</dbReference>
<evidence type="ECO:0000259" key="1">
    <source>
        <dbReference type="Pfam" id="PF02607"/>
    </source>
</evidence>
<feature type="domain" description="B12-binding N-terminal" evidence="1">
    <location>
        <begin position="87"/>
        <end position="155"/>
    </location>
</feature>
<dbReference type="AlphaFoldDB" id="A0A081RNP6"/>
<dbReference type="Pfam" id="PF02607">
    <property type="entry name" value="B12-binding_2"/>
    <property type="match status" value="1"/>
</dbReference>